<evidence type="ECO:0000313" key="2">
    <source>
        <dbReference type="Proteomes" id="UP000609879"/>
    </source>
</evidence>
<protein>
    <submittedName>
        <fullName evidence="1">Uncharacterized protein</fullName>
    </submittedName>
</protein>
<dbReference type="RefSeq" id="WP_203768017.1">
    <property type="nucleotide sequence ID" value="NZ_BAAABO010000007.1"/>
</dbReference>
<dbReference type="Proteomes" id="UP000609879">
    <property type="component" value="Unassembled WGS sequence"/>
</dbReference>
<reference evidence="1 2" key="1">
    <citation type="submission" date="2021-01" db="EMBL/GenBank/DDBJ databases">
        <title>Whole genome shotgun sequence of Actinoplanes deccanensis NBRC 13994.</title>
        <authorList>
            <person name="Komaki H."/>
            <person name="Tamura T."/>
        </authorList>
    </citation>
    <scope>NUCLEOTIDE SEQUENCE [LARGE SCALE GENOMIC DNA]</scope>
    <source>
        <strain evidence="1 2">NBRC 13994</strain>
    </source>
</reference>
<keyword evidence="2" id="KW-1185">Reference proteome</keyword>
<organism evidence="1 2">
    <name type="scientific">Paractinoplanes deccanensis</name>
    <dbReference type="NCBI Taxonomy" id="113561"/>
    <lineage>
        <taxon>Bacteria</taxon>
        <taxon>Bacillati</taxon>
        <taxon>Actinomycetota</taxon>
        <taxon>Actinomycetes</taxon>
        <taxon>Micromonosporales</taxon>
        <taxon>Micromonosporaceae</taxon>
        <taxon>Paractinoplanes</taxon>
    </lineage>
</organism>
<sequence length="52" mass="5730">MTTALWNRVRDWWSSVAELLGALTTEDGLTVDKGHLVGAARPSTIWCCGARR</sequence>
<name>A0ABQ3Y7Z0_9ACTN</name>
<accession>A0ABQ3Y7Z0</accession>
<gene>
    <name evidence="1" type="ORF">Ade02nite_47620</name>
</gene>
<dbReference type="EMBL" id="BOMI01000092">
    <property type="protein sequence ID" value="GID76121.1"/>
    <property type="molecule type" value="Genomic_DNA"/>
</dbReference>
<evidence type="ECO:0000313" key="1">
    <source>
        <dbReference type="EMBL" id="GID76121.1"/>
    </source>
</evidence>
<proteinExistence type="predicted"/>
<comment type="caution">
    <text evidence="1">The sequence shown here is derived from an EMBL/GenBank/DDBJ whole genome shotgun (WGS) entry which is preliminary data.</text>
</comment>